<gene>
    <name evidence="18" type="primary">g4309</name>
    <name evidence="18" type="ORF">EsDP_00004309</name>
</gene>
<comment type="subcellular location">
    <subcellularLocation>
        <location evidence="3">Chromosome</location>
        <location evidence="3">Centromere</location>
        <location evidence="3">Kinetochore</location>
    </subcellularLocation>
    <subcellularLocation>
        <location evidence="2">Cytoplasm</location>
        <location evidence="2">Cytoskeleton</location>
        <location evidence="2">Spindle</location>
    </subcellularLocation>
    <subcellularLocation>
        <location evidence="1">Nucleus</location>
    </subcellularLocation>
</comment>
<proteinExistence type="inferred from homology"/>
<dbReference type="Pfam" id="PF08649">
    <property type="entry name" value="DASH_Dad1"/>
    <property type="match status" value="1"/>
</dbReference>
<feature type="region of interest" description="Disordered" evidence="17">
    <location>
        <begin position="89"/>
        <end position="118"/>
    </location>
</feature>
<keyword evidence="6" id="KW-0158">Chromosome</keyword>
<protein>
    <recommendedName>
        <fullName evidence="5">DASH complex subunit DAD1</fullName>
    </recommendedName>
    <alternativeName>
        <fullName evidence="16">Outer kinetochore protein DAD1</fullName>
    </alternativeName>
</protein>
<evidence type="ECO:0000256" key="10">
    <source>
        <dbReference type="ARBA" id="ARBA00022776"/>
    </source>
</evidence>
<name>A0ABQ0CRB7_9HYPO</name>
<keyword evidence="15" id="KW-0137">Centromere</keyword>
<dbReference type="EMBL" id="BAAFGZ010000162">
    <property type="protein sequence ID" value="GAB0135990.1"/>
    <property type="molecule type" value="Genomic_DNA"/>
</dbReference>
<evidence type="ECO:0000256" key="12">
    <source>
        <dbReference type="ARBA" id="ARBA00023212"/>
    </source>
</evidence>
<evidence type="ECO:0000256" key="3">
    <source>
        <dbReference type="ARBA" id="ARBA00004629"/>
    </source>
</evidence>
<keyword evidence="19" id="KW-1185">Reference proteome</keyword>
<organism evidence="18 19">
    <name type="scientific">Epichloe bromicola</name>
    <dbReference type="NCBI Taxonomy" id="79588"/>
    <lineage>
        <taxon>Eukaryota</taxon>
        <taxon>Fungi</taxon>
        <taxon>Dikarya</taxon>
        <taxon>Ascomycota</taxon>
        <taxon>Pezizomycotina</taxon>
        <taxon>Sordariomycetes</taxon>
        <taxon>Hypocreomycetidae</taxon>
        <taxon>Hypocreales</taxon>
        <taxon>Clavicipitaceae</taxon>
        <taxon>Epichloe</taxon>
    </lineage>
</organism>
<keyword evidence="11" id="KW-0995">Kinetochore</keyword>
<evidence type="ECO:0000256" key="17">
    <source>
        <dbReference type="SAM" id="MobiDB-lite"/>
    </source>
</evidence>
<evidence type="ECO:0000256" key="6">
    <source>
        <dbReference type="ARBA" id="ARBA00022454"/>
    </source>
</evidence>
<keyword evidence="13" id="KW-0539">Nucleus</keyword>
<comment type="caution">
    <text evidence="18">The sequence shown here is derived from an EMBL/GenBank/DDBJ whole genome shotgun (WGS) entry which is preliminary data.</text>
</comment>
<keyword evidence="12" id="KW-0206">Cytoskeleton</keyword>
<evidence type="ECO:0000313" key="19">
    <source>
        <dbReference type="Proteomes" id="UP001562357"/>
    </source>
</evidence>
<evidence type="ECO:0000256" key="8">
    <source>
        <dbReference type="ARBA" id="ARBA00022618"/>
    </source>
</evidence>
<evidence type="ECO:0000256" key="16">
    <source>
        <dbReference type="ARBA" id="ARBA00030566"/>
    </source>
</evidence>
<evidence type="ECO:0000256" key="4">
    <source>
        <dbReference type="ARBA" id="ARBA00010146"/>
    </source>
</evidence>
<dbReference type="PANTHER" id="PTHR28025:SF1">
    <property type="entry name" value="DASH COMPLEX SUBUNIT DAD1"/>
    <property type="match status" value="1"/>
</dbReference>
<evidence type="ECO:0000256" key="1">
    <source>
        <dbReference type="ARBA" id="ARBA00004123"/>
    </source>
</evidence>
<evidence type="ECO:0000256" key="14">
    <source>
        <dbReference type="ARBA" id="ARBA00023306"/>
    </source>
</evidence>
<accession>A0ABQ0CRB7</accession>
<evidence type="ECO:0000256" key="13">
    <source>
        <dbReference type="ARBA" id="ARBA00023242"/>
    </source>
</evidence>
<evidence type="ECO:0000313" key="18">
    <source>
        <dbReference type="EMBL" id="GAB0135990.1"/>
    </source>
</evidence>
<evidence type="ECO:0000256" key="15">
    <source>
        <dbReference type="ARBA" id="ARBA00023328"/>
    </source>
</evidence>
<keyword evidence="10" id="KW-0498">Mitosis</keyword>
<evidence type="ECO:0000256" key="5">
    <source>
        <dbReference type="ARBA" id="ARBA00020261"/>
    </source>
</evidence>
<sequence length="118" mass="13696">MAKRQRISETDREKTYFESQREALISDIAMVSHPLQVVFWVARPRLTEQSFEHVLGNINKLNRSLEEVIKMGNDFSSVEALWSQFENVMAKEEEPKHGQQAQAEGSQQAESEDHERHV</sequence>
<dbReference type="PANTHER" id="PTHR28025">
    <property type="entry name" value="DASH COMPLEX SUBUNIT DAD1"/>
    <property type="match status" value="1"/>
</dbReference>
<keyword evidence="9" id="KW-0493">Microtubule</keyword>
<keyword evidence="8" id="KW-0132">Cell division</keyword>
<evidence type="ECO:0000256" key="9">
    <source>
        <dbReference type="ARBA" id="ARBA00022701"/>
    </source>
</evidence>
<evidence type="ECO:0000256" key="11">
    <source>
        <dbReference type="ARBA" id="ARBA00022838"/>
    </source>
</evidence>
<evidence type="ECO:0000256" key="2">
    <source>
        <dbReference type="ARBA" id="ARBA00004186"/>
    </source>
</evidence>
<dbReference type="InterPro" id="IPR013958">
    <property type="entry name" value="DASH_Dad1"/>
</dbReference>
<evidence type="ECO:0000256" key="7">
    <source>
        <dbReference type="ARBA" id="ARBA00022490"/>
    </source>
</evidence>
<reference evidence="19" key="1">
    <citation type="submission" date="2024-06" db="EMBL/GenBank/DDBJ databases">
        <title>Draft Genome Sequences of Epichloe bromicola Strains Isolated from Elymus ciliaris.</title>
        <authorList>
            <consortium name="Epichloe bromicola genome sequencing consortium"/>
            <person name="Miura A."/>
            <person name="Imano S."/>
            <person name="Ashida A."/>
            <person name="Sato I."/>
            <person name="Chiba S."/>
            <person name="Tanaka A."/>
            <person name="Camagna M."/>
            <person name="Takemoto D."/>
        </authorList>
    </citation>
    <scope>NUCLEOTIDE SEQUENCE [LARGE SCALE GENOMIC DNA]</scope>
    <source>
        <strain evidence="19">DP</strain>
    </source>
</reference>
<feature type="compositionally biased region" description="Low complexity" evidence="17">
    <location>
        <begin position="98"/>
        <end position="109"/>
    </location>
</feature>
<comment type="similarity">
    <text evidence="4">Belongs to the DASH complex DAD1 family.</text>
</comment>
<keyword evidence="14" id="KW-0131">Cell cycle</keyword>
<keyword evidence="7" id="KW-0963">Cytoplasm</keyword>
<dbReference type="Proteomes" id="UP001562357">
    <property type="component" value="Unassembled WGS sequence"/>
</dbReference>